<dbReference type="Proteomes" id="UP000223291">
    <property type="component" value="Unassembled WGS sequence"/>
</dbReference>
<evidence type="ECO:0000313" key="17">
    <source>
        <dbReference type="Proteomes" id="UP000179937"/>
    </source>
</evidence>
<reference evidence="10 19" key="6">
    <citation type="submission" date="2017-09" db="EMBL/GenBank/DDBJ databases">
        <title>Draft genome of Acinetobacter baumannii strain I43, a mercury resistant bacteria.</title>
        <authorList>
            <person name="Siqueira K.A."/>
            <person name="Mello I.S."/>
            <person name="Mendes T.A."/>
            <person name="Soares M.A."/>
        </authorList>
    </citation>
    <scope>NUCLEOTIDE SEQUENCE [LARGE SCALE GENOMIC DNA]</scope>
    <source>
        <strain evidence="10 19">I43</strain>
    </source>
</reference>
<evidence type="ECO:0000313" key="4">
    <source>
        <dbReference type="EMBL" id="MQR48232.1"/>
    </source>
</evidence>
<comment type="caution">
    <text evidence="14">The sequence shown here is derived from an EMBL/GenBank/DDBJ whole genome shotgun (WGS) entry which is preliminary data.</text>
</comment>
<evidence type="ECO:0000313" key="5">
    <source>
        <dbReference type="EMBL" id="MVM91076.1"/>
    </source>
</evidence>
<protein>
    <submittedName>
        <fullName evidence="14">ADP-ribose pyrophosphatase</fullName>
    </submittedName>
</protein>
<dbReference type="Proteomes" id="UP000179937">
    <property type="component" value="Unassembled WGS sequence"/>
</dbReference>
<reference evidence="11 21" key="7">
    <citation type="journal article" date="2018" name="J. Antimicrob. Chemother.">
        <title>Phylogenomics of colistin-susceptible and resistant XDR Acinetobacter baumannii.</title>
        <authorList>
            <person name="Mustapha M."/>
            <person name="Li B."/>
            <person name="Pacey M.P."/>
            <person name="Mettus R.T."/>
            <person name="McElheny C.L."/>
            <person name="Ernst R.K."/>
            <person name="Cooper V.S."/>
            <person name="Doi Y."/>
        </authorList>
    </citation>
    <scope>NUCLEOTIDE SEQUENCE [LARGE SCALE GENOMIC DNA]</scope>
    <source>
        <strain evidence="11 21">R20</strain>
    </source>
</reference>
<evidence type="ECO:0000313" key="12">
    <source>
        <dbReference type="EMBL" id="PRN32140.1"/>
    </source>
</evidence>
<reference evidence="4 25" key="11">
    <citation type="submission" date="2019-10" db="EMBL/GenBank/DDBJ databases">
        <title>Genetic environment of the oxa23 gene and comparative analysis of carbapenem resistant Acinetobacter baumannii isolates belonging to global clone 1, lineage 2 recovered in a burns hospital outbreak in 2012-2013.</title>
        <authorList>
            <person name="Douraghi M."/>
            <person name="Aris P."/>
            <person name="Kenyon J."/>
            <person name="Hamidian M."/>
        </authorList>
    </citation>
    <scope>NUCLEOTIDE SEQUENCE [LARGE SCALE GENOMIC DNA]</scope>
    <source>
        <strain evidence="4 25">ABS103</strain>
    </source>
</reference>
<dbReference type="EMBL" id="LYKI01000023">
    <property type="protein sequence ID" value="OIG72249.1"/>
    <property type="molecule type" value="Genomic_DNA"/>
</dbReference>
<dbReference type="Proteomes" id="UP000051449">
    <property type="component" value="Unassembled WGS sequence"/>
</dbReference>
<evidence type="ECO:0000313" key="18">
    <source>
        <dbReference type="Proteomes" id="UP000197394"/>
    </source>
</evidence>
<dbReference type="EMBL" id="NXDV01000003">
    <property type="protein sequence ID" value="PHQ03780.1"/>
    <property type="molecule type" value="Genomic_DNA"/>
</dbReference>
<dbReference type="KEGG" id="abw:BL01_18420"/>
<evidence type="ECO:0000313" key="20">
    <source>
        <dbReference type="Proteomes" id="UP000237823"/>
    </source>
</evidence>
<evidence type="ECO:0000313" key="1">
    <source>
        <dbReference type="EMBL" id="EGY2378251.1"/>
    </source>
</evidence>
<evidence type="ECO:0000313" key="9">
    <source>
        <dbReference type="EMBL" id="OWK65114.1"/>
    </source>
</evidence>
<dbReference type="EMBL" id="WWCH01000001">
    <property type="protein sequence ID" value="MYM78869.1"/>
    <property type="molecule type" value="Genomic_DNA"/>
</dbReference>
<reference evidence="14 23" key="9">
    <citation type="submission" date="2018-10" db="EMBL/GenBank/DDBJ databases">
        <title>GWAS and RNA-Seq identify cryptic mechanisms of antimicrobial resistance in Acinetobacter baumannii.</title>
        <authorList>
            <person name="Sahl J.W."/>
        </authorList>
    </citation>
    <scope>NUCLEOTIDE SEQUENCE [LARGE SCALE GENOMIC DNA]</scope>
    <source>
        <strain evidence="14 23">TG28175</strain>
    </source>
</reference>
<dbReference type="Proteomes" id="UP000280073">
    <property type="component" value="Unassembled WGS sequence"/>
</dbReference>
<dbReference type="Proteomes" id="UP000470018">
    <property type="component" value="Unassembled WGS sequence"/>
</dbReference>
<name>A0A1L1QEZ9_ACIBA</name>
<evidence type="ECO:0000313" key="21">
    <source>
        <dbReference type="Proteomes" id="UP000239276"/>
    </source>
</evidence>
<dbReference type="EMBL" id="WIOC01000002">
    <property type="protein sequence ID" value="MQR48232.1"/>
    <property type="molecule type" value="Genomic_DNA"/>
</dbReference>
<dbReference type="AlphaFoldDB" id="A0A1L1QEZ9"/>
<reference evidence="3" key="10">
    <citation type="submission" date="2019-07" db="EMBL/GenBank/DDBJ databases">
        <title>Biological characteristics of mucoid Acinetobacter baumannii from a general hospital in China.</title>
        <authorList>
            <person name="Hua X."/>
            <person name="Yu Y."/>
        </authorList>
    </citation>
    <scope>NUCLEOTIDE SEQUENCE [LARGE SCALE GENOMIC DNA]</scope>
    <source>
        <strain evidence="3">N41</strain>
    </source>
</reference>
<reference evidence="6" key="13">
    <citation type="submission" date="2019-12" db="EMBL/GenBank/DDBJ databases">
        <authorList>
            <person name="Nguyen S.-T."/>
        </authorList>
    </citation>
    <scope>NUCLEOTIDE SEQUENCE</scope>
    <source>
        <strain evidence="6">DMS06669</strain>
    </source>
</reference>
<reference evidence="7 26" key="14">
    <citation type="submission" date="2020-02" db="EMBL/GenBank/DDBJ databases">
        <title>Whole genome shot-gun sequencing of clinical Carbapenem resistant A. baumannii.</title>
        <authorList>
            <person name="Veeraraghavan B."/>
            <person name="Mathur P."/>
            <person name="Vijayakumar S."/>
            <person name="Vasudevan K."/>
            <person name="Lincy M."/>
            <person name="Kirubananthan A."/>
        </authorList>
    </citation>
    <scope>NUCLEOTIDE SEQUENCE [LARGE SCALE GENOMIC DNA]</scope>
    <source>
        <strain evidence="7 26">SP816</strain>
    </source>
</reference>
<evidence type="ECO:0000313" key="27">
    <source>
        <dbReference type="Proteomes" id="UP000480763"/>
    </source>
</evidence>
<organism evidence="14 23">
    <name type="scientific">Acinetobacter baumannii</name>
    <dbReference type="NCBI Taxonomy" id="470"/>
    <lineage>
        <taxon>Bacteria</taxon>
        <taxon>Pseudomonadati</taxon>
        <taxon>Pseudomonadota</taxon>
        <taxon>Gammaproteobacteria</taxon>
        <taxon>Moraxellales</taxon>
        <taxon>Moraxellaceae</taxon>
        <taxon>Acinetobacter</taxon>
        <taxon>Acinetobacter calcoaceticus/baumannii complex</taxon>
    </lineage>
</organism>
<evidence type="ECO:0000313" key="19">
    <source>
        <dbReference type="Proteomes" id="UP000223291"/>
    </source>
</evidence>
<evidence type="ECO:0000313" key="24">
    <source>
        <dbReference type="Proteomes" id="UP000439424"/>
    </source>
</evidence>
<evidence type="ECO:0000313" key="8">
    <source>
        <dbReference type="EMBL" id="OIG72249.1"/>
    </source>
</evidence>
<dbReference type="Proteomes" id="UP000248662">
    <property type="component" value="Unassembled WGS sequence"/>
</dbReference>
<evidence type="ECO:0000313" key="3">
    <source>
        <dbReference type="EMBL" id="MDR8262039.1"/>
    </source>
</evidence>
<dbReference type="EMBL" id="LLGC01000087">
    <property type="protein sequence ID" value="KQE09272.1"/>
    <property type="molecule type" value="Genomic_DNA"/>
</dbReference>
<evidence type="ECO:0000313" key="22">
    <source>
        <dbReference type="Proteomes" id="UP000248662"/>
    </source>
</evidence>
<dbReference type="RefSeq" id="WP_000532183.1">
    <property type="nucleotide sequence ID" value="NZ_UCOO02000039.1"/>
</dbReference>
<dbReference type="Proteomes" id="UP000480763">
    <property type="component" value="Unassembled WGS sequence"/>
</dbReference>
<evidence type="ECO:0000313" key="13">
    <source>
        <dbReference type="EMBL" id="PZM13304.1"/>
    </source>
</evidence>
<reference evidence="6 27" key="3">
    <citation type="journal article" date="2017" name="Ann. Clin. Microbiol. Antimicrob.">
        <title>New eight genes identified at the clinical multidrug-resistant Acinetobacter baumannii DMS06669 strain in a Vietnam hospital.</title>
        <authorList>
            <person name="Si-Tuan N."/>
            <person name="Ngoc H.M."/>
            <person name="Hang P.T.T."/>
            <person name="Nguyen C."/>
            <person name="Van P.H."/>
            <person name="Huong N.T."/>
        </authorList>
    </citation>
    <scope>NUCLEOTIDE SEQUENCE [LARGE SCALE GENOMIC DNA]</scope>
    <source>
        <strain evidence="6 27">DMS06669</strain>
    </source>
</reference>
<reference evidence="2 16" key="1">
    <citation type="submission" date="2015-10" db="EMBL/GenBank/DDBJ databases">
        <title>The utility of whole genome sequencing in characterizing Acinetobacter epidemiology and analyzing hospital outbreaks.</title>
        <authorList>
            <person name="Ozer E.A."/>
            <person name="Fitzpatrick M.A."/>
            <person name="Hauser A.R."/>
        </authorList>
    </citation>
    <scope>NUCLEOTIDE SEQUENCE [LARGE SCALE GENOMIC DNA]</scope>
    <source>
        <strain evidence="2 16">ABBL072</strain>
    </source>
</reference>
<dbReference type="EMBL" id="QKWF01000184">
    <property type="protein sequence ID" value="PZM13304.1"/>
    <property type="molecule type" value="Genomic_DNA"/>
</dbReference>
<evidence type="ECO:0000313" key="10">
    <source>
        <dbReference type="EMBL" id="PHQ03780.1"/>
    </source>
</evidence>
<evidence type="ECO:0000313" key="11">
    <source>
        <dbReference type="EMBL" id="PQH48915.1"/>
    </source>
</evidence>
<dbReference type="KEGG" id="abk:LX00_11920"/>
<reference evidence="9 18" key="5">
    <citation type="submission" date="2017-05" db="EMBL/GenBank/DDBJ databases">
        <title>Draft genome sequence of MDR A. baumannii AB360.</title>
        <authorList>
            <person name="Wareham D.W."/>
            <person name="Bean D.C."/>
        </authorList>
    </citation>
    <scope>NUCLEOTIDE SEQUENCE [LARGE SCALE GENOMIC DNA]</scope>
    <source>
        <strain evidence="9 18">AB360</strain>
    </source>
</reference>
<reference evidence="5 24" key="12">
    <citation type="submission" date="2019-11" db="EMBL/GenBank/DDBJ databases">
        <title>Multidrug-resistant Acinetobacter baumannii moving toward extensively drug-resistant over fifteen years in South of Brazil.</title>
        <authorList>
            <person name="Fedrigo N.H."/>
            <person name="Cerdeira L."/>
            <person name="Fuga B."/>
            <person name="Marini P.V.B."/>
            <person name="Shinohara D.R."/>
            <person name="Carrara-Marroni F.E."/>
            <person name="Lincopan N."/>
            <person name="Tognim M.C.B."/>
        </authorList>
    </citation>
    <scope>NUCLEOTIDE SEQUENCE [LARGE SCALE GENOMIC DNA]</scope>
    <source>
        <strain evidence="5 24">Ac576</strain>
    </source>
</reference>
<dbReference type="EMBL" id="VMBB01000027">
    <property type="protein sequence ID" value="MDR8262039.1"/>
    <property type="molecule type" value="Genomic_DNA"/>
</dbReference>
<reference evidence="13 22" key="8">
    <citation type="submission" date="2018-06" db="EMBL/GenBank/DDBJ databases">
        <title>Carbapenemase-producing Acinetobacter spp. from environmental sources in an hospital from French Polynesia.</title>
        <authorList>
            <person name="Bonnin R.A."/>
            <person name="Levy M."/>
            <person name="Cuzon G."/>
            <person name="Dortet L."/>
            <person name="Naas T."/>
        </authorList>
    </citation>
    <scope>NUCLEOTIDE SEQUENCE [LARGE SCALE GENOMIC DNA]</scope>
    <source>
        <strain evidence="13 22">R10</strain>
    </source>
</reference>
<dbReference type="EMBL" id="NEPB01000043">
    <property type="protein sequence ID" value="PRN32140.1"/>
    <property type="molecule type" value="Genomic_DNA"/>
</dbReference>
<dbReference type="EMBL" id="RFDI01002885">
    <property type="protein sequence ID" value="RSR07243.1"/>
    <property type="molecule type" value="Genomic_DNA"/>
</dbReference>
<dbReference type="Proteomes" id="UP000239276">
    <property type="component" value="Unassembled WGS sequence"/>
</dbReference>
<evidence type="ECO:0000313" key="23">
    <source>
        <dbReference type="Proteomes" id="UP000280073"/>
    </source>
</evidence>
<dbReference type="EMBL" id="PUDN01000101">
    <property type="protein sequence ID" value="PQH48915.1"/>
    <property type="molecule type" value="Genomic_DNA"/>
</dbReference>
<evidence type="ECO:0000313" key="6">
    <source>
        <dbReference type="EMBL" id="MYM78869.1"/>
    </source>
</evidence>
<dbReference type="Proteomes" id="UP000461234">
    <property type="component" value="Unassembled WGS sequence"/>
</dbReference>
<dbReference type="EMBL" id="JAAGTY010000005">
    <property type="protein sequence ID" value="NDW40714.1"/>
    <property type="molecule type" value="Genomic_DNA"/>
</dbReference>
<reference evidence="12 20" key="4">
    <citation type="submission" date="2017-04" db="EMBL/GenBank/DDBJ databases">
        <title>Comparison of Acinetobacter baumannii whole genome sequences from two major hospitals in Kuwait.</title>
        <authorList>
            <person name="Nasser K."/>
            <person name="Habibi N."/>
            <person name="Khan M.W."/>
            <person name="Purohit P."/>
            <person name="Al-Obaid I."/>
            <person name="Dhar R."/>
            <person name="Al-Fouzan W."/>
            <person name="Mustafa A.S."/>
        </authorList>
    </citation>
    <scope>NUCLEOTIDE SEQUENCE [LARGE SCALE GENOMIC DNA]</scope>
    <source>
        <strain evidence="12 20">KUFAR57</strain>
    </source>
</reference>
<evidence type="ECO:0000313" key="7">
    <source>
        <dbReference type="EMBL" id="NDW40714.1"/>
    </source>
</evidence>
<dbReference type="Proteomes" id="UP000197394">
    <property type="component" value="Unassembled WGS sequence"/>
</dbReference>
<reference evidence="8 17" key="2">
    <citation type="submission" date="2016-05" db="EMBL/GenBank/DDBJ databases">
        <title>The evolution of Acinetobacter baumannii in vivo.</title>
        <authorList>
            <person name="Hua X."/>
            <person name="Yu Y."/>
        </authorList>
    </citation>
    <scope>NUCLEOTIDE SEQUENCE [LARGE SCALE GENOMIC DNA]</scope>
    <source>
        <strain evidence="8 17">XH647</strain>
    </source>
</reference>
<dbReference type="EMBL" id="WPIP01000030">
    <property type="protein sequence ID" value="MVM91076.1"/>
    <property type="molecule type" value="Genomic_DNA"/>
</dbReference>
<dbReference type="EMBL" id="RFDI01001107">
    <property type="protein sequence ID" value="RSR48930.1"/>
    <property type="molecule type" value="Genomic_DNA"/>
</dbReference>
<dbReference type="OrthoDB" id="9804442at2"/>
<reference evidence="1" key="15">
    <citation type="submission" date="2020-12" db="EMBL/GenBank/DDBJ databases">
        <authorList>
            <consortium name="Clinical and Environmental Microbiology Branch: Whole genome sequencing antimicrobial resistance pathogens in the healthcare setting"/>
        </authorList>
    </citation>
    <scope>NUCLEOTIDE SEQUENCE</scope>
    <source>
        <strain evidence="1">2018HL-00813</strain>
    </source>
</reference>
<gene>
    <name evidence="8" type="ORF">A7M90_04155</name>
    <name evidence="2" type="ORF">APD33_07495</name>
    <name evidence="12" type="ORF">B9W25_15250</name>
    <name evidence="11" type="ORF">C5U34_16250</name>
    <name evidence="9" type="ORF">CBE85_18330</name>
    <name evidence="10" type="ORF">CPI82_06515</name>
    <name evidence="13" type="ORF">DOL94_15455</name>
    <name evidence="15" type="ORF">EA686_18005</name>
    <name evidence="14" type="ORF">EA686_30540</name>
    <name evidence="4" type="ORF">F2P40_02635</name>
    <name evidence="3" type="ORF">FPK87_16435</name>
    <name evidence="7" type="ORF">G3N53_06460</name>
    <name evidence="5" type="ORF">GNY86_06040</name>
    <name evidence="6" type="ORF">GSE42_13125</name>
    <name evidence="1" type="ORF">JHZ39_002656</name>
</gene>
<dbReference type="Proteomes" id="UP000237823">
    <property type="component" value="Unassembled WGS sequence"/>
</dbReference>
<evidence type="ECO:0000313" key="26">
    <source>
        <dbReference type="Proteomes" id="UP000470018"/>
    </source>
</evidence>
<evidence type="ECO:0000313" key="2">
    <source>
        <dbReference type="EMBL" id="KQE09272.1"/>
    </source>
</evidence>
<dbReference type="EMBL" id="AAYLMQ010000034">
    <property type="protein sequence ID" value="EGY2378251.1"/>
    <property type="molecule type" value="Genomic_DNA"/>
</dbReference>
<evidence type="ECO:0000313" key="15">
    <source>
        <dbReference type="EMBL" id="RSR48930.1"/>
    </source>
</evidence>
<evidence type="ECO:0000313" key="25">
    <source>
        <dbReference type="Proteomes" id="UP000461234"/>
    </source>
</evidence>
<accession>A0A1L1QEZ9</accession>
<dbReference type="EMBL" id="NGKM01000028">
    <property type="protein sequence ID" value="OWK65114.1"/>
    <property type="molecule type" value="Genomic_DNA"/>
</dbReference>
<sequence length="36" mass="4177">MGRDELAPISTARVTEEQIQQFFDYLESIPEATKFD</sequence>
<proteinExistence type="predicted"/>
<evidence type="ECO:0000313" key="16">
    <source>
        <dbReference type="Proteomes" id="UP000051449"/>
    </source>
</evidence>
<dbReference type="Proteomes" id="UP000439424">
    <property type="component" value="Unassembled WGS sequence"/>
</dbReference>
<evidence type="ECO:0000313" key="14">
    <source>
        <dbReference type="EMBL" id="RSR07243.1"/>
    </source>
</evidence>